<proteinExistence type="predicted"/>
<name>A0A0P9CIG4_9BACL</name>
<dbReference type="EMBL" id="LJCO01000008">
    <property type="protein sequence ID" value="KPV45459.1"/>
    <property type="molecule type" value="Genomic_DNA"/>
</dbReference>
<evidence type="ECO:0000313" key="1">
    <source>
        <dbReference type="EMBL" id="KPV45459.1"/>
    </source>
</evidence>
<comment type="caution">
    <text evidence="1">The sequence shown here is derived from an EMBL/GenBank/DDBJ whole genome shotgun (WGS) entry which is preliminary data.</text>
</comment>
<dbReference type="AlphaFoldDB" id="A0A0P9CIG4"/>
<gene>
    <name evidence="1" type="ORF">AN477_00350</name>
</gene>
<protein>
    <recommendedName>
        <fullName evidence="3">RCK N-terminal domain-containing protein</fullName>
    </recommendedName>
</protein>
<dbReference type="SUPFAM" id="SSF51735">
    <property type="entry name" value="NAD(P)-binding Rossmann-fold domains"/>
    <property type="match status" value="1"/>
</dbReference>
<keyword evidence="2" id="KW-1185">Reference proteome</keyword>
<reference evidence="1 2" key="1">
    <citation type="submission" date="2015-09" db="EMBL/GenBank/DDBJ databases">
        <title>Draft genome sequence of Alicyclobacillus ferrooxydans DSM 22381.</title>
        <authorList>
            <person name="Hemp J."/>
        </authorList>
    </citation>
    <scope>NUCLEOTIDE SEQUENCE [LARGE SCALE GENOMIC DNA]</scope>
    <source>
        <strain evidence="1 2">TC-34</strain>
    </source>
</reference>
<organism evidence="1 2">
    <name type="scientific">Alicyclobacillus ferrooxydans</name>
    <dbReference type="NCBI Taxonomy" id="471514"/>
    <lineage>
        <taxon>Bacteria</taxon>
        <taxon>Bacillati</taxon>
        <taxon>Bacillota</taxon>
        <taxon>Bacilli</taxon>
        <taxon>Bacillales</taxon>
        <taxon>Alicyclobacillaceae</taxon>
        <taxon>Alicyclobacillus</taxon>
    </lineage>
</organism>
<evidence type="ECO:0000313" key="2">
    <source>
        <dbReference type="Proteomes" id="UP000050482"/>
    </source>
</evidence>
<dbReference type="Gene3D" id="3.40.50.720">
    <property type="entry name" value="NAD(P)-binding Rossmann-like Domain"/>
    <property type="match status" value="1"/>
</dbReference>
<dbReference type="PATRIC" id="fig|471514.4.peg.36"/>
<dbReference type="OrthoDB" id="2375252at2"/>
<dbReference type="InterPro" id="IPR036291">
    <property type="entry name" value="NAD(P)-bd_dom_sf"/>
</dbReference>
<accession>A0A0P9CIG4</accession>
<sequence>MTIRMLVAAFHPESQRYVKFATESGMIVRVLDCVESEHKRLVRRFGDAVLTVRGTRGEVRKTVAAEGFEVAVVHEGEDFVLTALITQSLREAGVPLVVVVTSDITRAAMYRKLGAHQVIAADSEDEAWSALEGMLPNFATA</sequence>
<evidence type="ECO:0008006" key="3">
    <source>
        <dbReference type="Google" id="ProtNLM"/>
    </source>
</evidence>
<dbReference type="RefSeq" id="WP_054967204.1">
    <property type="nucleotide sequence ID" value="NZ_LJCO01000008.1"/>
</dbReference>
<dbReference type="Proteomes" id="UP000050482">
    <property type="component" value="Unassembled WGS sequence"/>
</dbReference>